<evidence type="ECO:0000313" key="2">
    <source>
        <dbReference type="Proteomes" id="UP000026984"/>
    </source>
</evidence>
<evidence type="ECO:0000313" key="1">
    <source>
        <dbReference type="EMBL" id="AIA64673.1"/>
    </source>
</evidence>
<gene>
    <name evidence="1" type="ORF">CR8_143</name>
</gene>
<sequence length="75" mass="7870">MQNLLTLTDFIRAMGSRPMGFSALYLVADGKGYRATCKALAAVAAREGVKISTGQALVVDPATLATVEAIRVTVK</sequence>
<dbReference type="EMBL" id="KC954774">
    <property type="protein sequence ID" value="AIA64673.1"/>
    <property type="molecule type" value="Genomic_DNA"/>
</dbReference>
<protein>
    <submittedName>
        <fullName evidence="1">Uncharacterized protein</fullName>
    </submittedName>
</protein>
<dbReference type="GeneID" id="19686894"/>
<organism evidence="1 2">
    <name type="scientific">Cronobacter phage CR8</name>
    <dbReference type="NCBI Taxonomy" id="1327934"/>
    <lineage>
        <taxon>Viruses</taxon>
        <taxon>Duplodnaviria</taxon>
        <taxon>Heunggongvirae</taxon>
        <taxon>Uroviricota</taxon>
        <taxon>Caudoviricetes</taxon>
        <taxon>Vequintavirinae</taxon>
        <taxon>Certrevirus</taxon>
        <taxon>Certrevirus CR8</taxon>
    </lineage>
</organism>
<keyword evidence="2" id="KW-1185">Reference proteome</keyword>
<dbReference type="Proteomes" id="UP000026984">
    <property type="component" value="Segment"/>
</dbReference>
<dbReference type="KEGG" id="vg:19686894"/>
<accession>A0A060AMG1</accession>
<dbReference type="RefSeq" id="YP_009042380.1">
    <property type="nucleotide sequence ID" value="NC_024354.1"/>
</dbReference>
<name>A0A060AMG1_9CAUD</name>
<reference evidence="1 2" key="1">
    <citation type="submission" date="2013-04" db="EMBL/GenBank/DDBJ databases">
        <title>Complete Genome Sequence of Cronobacter sakazakii Bacteriophage CR8.</title>
        <authorList>
            <person name="Kim Y."/>
            <person name="Shin H."/>
            <person name="Ryu S."/>
        </authorList>
    </citation>
    <scope>NUCLEOTIDE SEQUENCE [LARGE SCALE GENOMIC DNA]</scope>
</reference>
<proteinExistence type="predicted"/>